<dbReference type="RefSeq" id="WP_378114419.1">
    <property type="nucleotide sequence ID" value="NZ_JBHSNC010000057.1"/>
</dbReference>
<proteinExistence type="inferred from homology"/>
<keyword evidence="7" id="KW-0969">Cilium</keyword>
<keyword evidence="8" id="KW-1185">Reference proteome</keyword>
<feature type="region of interest" description="Disordered" evidence="4">
    <location>
        <begin position="198"/>
        <end position="227"/>
    </location>
</feature>
<comment type="function">
    <text evidence="1">Controls the length of the flagellar hook.</text>
</comment>
<evidence type="ECO:0000259" key="6">
    <source>
        <dbReference type="Pfam" id="PF02120"/>
    </source>
</evidence>
<dbReference type="Pfam" id="PF02120">
    <property type="entry name" value="Flg_hook"/>
    <property type="match status" value="1"/>
</dbReference>
<dbReference type="InterPro" id="IPR021136">
    <property type="entry name" value="Flagellar_hook_control-like_C"/>
</dbReference>
<dbReference type="Gene3D" id="3.30.750.140">
    <property type="match status" value="1"/>
</dbReference>
<dbReference type="InterPro" id="IPR001635">
    <property type="entry name" value="Flag_hook_Flik"/>
</dbReference>
<name>A0ABW0R9E0_9BACL</name>
<reference evidence="8" key="1">
    <citation type="journal article" date="2019" name="Int. J. Syst. Evol. Microbiol.">
        <title>The Global Catalogue of Microorganisms (GCM) 10K type strain sequencing project: providing services to taxonomists for standard genome sequencing and annotation.</title>
        <authorList>
            <consortium name="The Broad Institute Genomics Platform"/>
            <consortium name="The Broad Institute Genome Sequencing Center for Infectious Disease"/>
            <person name="Wu L."/>
            <person name="Ma J."/>
        </authorList>
    </citation>
    <scope>NUCLEOTIDE SEQUENCE [LARGE SCALE GENOMIC DNA]</scope>
    <source>
        <strain evidence="8">CGMCC 1.18578</strain>
    </source>
</reference>
<organism evidence="7 8">
    <name type="scientific">Cohnella yongneupensis</name>
    <dbReference type="NCBI Taxonomy" id="425006"/>
    <lineage>
        <taxon>Bacteria</taxon>
        <taxon>Bacillati</taxon>
        <taxon>Bacillota</taxon>
        <taxon>Bacilli</taxon>
        <taxon>Bacillales</taxon>
        <taxon>Paenibacillaceae</taxon>
        <taxon>Cohnella</taxon>
    </lineage>
</organism>
<feature type="chain" id="PRO_5045810476" evidence="5">
    <location>
        <begin position="25"/>
        <end position="480"/>
    </location>
</feature>
<evidence type="ECO:0000313" key="7">
    <source>
        <dbReference type="EMBL" id="MFC5532457.1"/>
    </source>
</evidence>
<dbReference type="EMBL" id="JBHSNC010000057">
    <property type="protein sequence ID" value="MFC5532457.1"/>
    <property type="molecule type" value="Genomic_DNA"/>
</dbReference>
<evidence type="ECO:0000256" key="1">
    <source>
        <dbReference type="ARBA" id="ARBA00003944"/>
    </source>
</evidence>
<sequence>MMNMSISSAPKAVAATATSSSAGASNGAAGGNGFANALVGAMNGTGDVNSLGNALTPLSLLGLFGQLGTQTEGQPDDLMQMLASLVEQLQQLEQGDNLSDDASNSLAALLAAFQGLMQQMGIVQPTNVEPVETNSGDVADTTLSLGAQPSQAVVTSLKQTLQQLTAALEQLDNLAEQSPTVSGELKTLLNALNDQLQTATNGPSVGQTDSGKEDVQASATATGGTKSEIIGDAESKDAVTQSMTATVDTKRAAQALRDPVWKFHVVSGNGENVSADSLDANVAPVLAGEEASETGSQPAWTLQQQDLKAAADTAQAKAALPAQVPVQQFAQQMDKYFVKQFLLTQGNGTSEARLTLTPEHLGQVDIRIIMHNGQVTAQFMTDNVMARDLIENQMAQLRSSLSAQGLQVDRLEVVQQPSNSGGASFLNQDQRQNSFGGNGNGTNNRNKGGTYDEPIDFEDELERTSTLREIAYGSSLNVTA</sequence>
<evidence type="ECO:0000256" key="3">
    <source>
        <dbReference type="ARBA" id="ARBA00022795"/>
    </source>
</evidence>
<protein>
    <submittedName>
        <fullName evidence="7">Flagellar hook-length control protein FliK</fullName>
    </submittedName>
</protein>
<feature type="domain" description="Flagellar hook-length control protein-like C-terminal" evidence="6">
    <location>
        <begin position="343"/>
        <end position="420"/>
    </location>
</feature>
<feature type="signal peptide" evidence="5">
    <location>
        <begin position="1"/>
        <end position="24"/>
    </location>
</feature>
<keyword evidence="7" id="KW-0966">Cell projection</keyword>
<feature type="region of interest" description="Disordered" evidence="4">
    <location>
        <begin position="417"/>
        <end position="452"/>
    </location>
</feature>
<keyword evidence="5" id="KW-0732">Signal</keyword>
<evidence type="ECO:0000256" key="4">
    <source>
        <dbReference type="SAM" id="MobiDB-lite"/>
    </source>
</evidence>
<dbReference type="PRINTS" id="PR01007">
    <property type="entry name" value="FLGHOOKFLIK"/>
</dbReference>
<evidence type="ECO:0000256" key="5">
    <source>
        <dbReference type="SAM" id="SignalP"/>
    </source>
</evidence>
<gene>
    <name evidence="7" type="ORF">ACFPQ4_23825</name>
</gene>
<dbReference type="Proteomes" id="UP001596108">
    <property type="component" value="Unassembled WGS sequence"/>
</dbReference>
<comment type="caution">
    <text evidence="7">The sequence shown here is derived from an EMBL/GenBank/DDBJ whole genome shotgun (WGS) entry which is preliminary data.</text>
</comment>
<evidence type="ECO:0000256" key="2">
    <source>
        <dbReference type="ARBA" id="ARBA00009149"/>
    </source>
</evidence>
<comment type="similarity">
    <text evidence="2">Belongs to the FliK family.</text>
</comment>
<accession>A0ABW0R9E0</accession>
<dbReference type="InterPro" id="IPR038610">
    <property type="entry name" value="FliK-like_C_sf"/>
</dbReference>
<evidence type="ECO:0000313" key="8">
    <source>
        <dbReference type="Proteomes" id="UP001596108"/>
    </source>
</evidence>
<dbReference type="CDD" id="cd17470">
    <property type="entry name" value="T3SS_Flik_C"/>
    <property type="match status" value="1"/>
</dbReference>
<keyword evidence="3" id="KW-1005">Bacterial flagellum biogenesis</keyword>
<keyword evidence="7" id="KW-0282">Flagellum</keyword>
<feature type="compositionally biased region" description="Polar residues" evidence="4">
    <location>
        <begin position="417"/>
        <end position="432"/>
    </location>
</feature>
<feature type="compositionally biased region" description="Polar residues" evidence="4">
    <location>
        <begin position="198"/>
        <end position="209"/>
    </location>
</feature>